<sequence length="190" mass="21945">MNYEVSQGVVWTGRTRLKPSDTHVARKEHGYVQSFCRATESSPHRVNMSQETRRWGLHRITILALAQTSLHLQNARFGLRKRQHKALGFFSSPLNARHRMRPSLGCHKSLCGCFISLPQRRPPTEHLAPNASGRGRATCRQLILLHCIAVNNNTAQLYISWKEDELDYYLQRVDAFLEHISLLIRPNMHR</sequence>
<organism evidence="1 2">
    <name type="scientific">Lasiosphaeria ovina</name>
    <dbReference type="NCBI Taxonomy" id="92902"/>
    <lineage>
        <taxon>Eukaryota</taxon>
        <taxon>Fungi</taxon>
        <taxon>Dikarya</taxon>
        <taxon>Ascomycota</taxon>
        <taxon>Pezizomycotina</taxon>
        <taxon>Sordariomycetes</taxon>
        <taxon>Sordariomycetidae</taxon>
        <taxon>Sordariales</taxon>
        <taxon>Lasiosphaeriaceae</taxon>
        <taxon>Lasiosphaeria</taxon>
    </lineage>
</organism>
<reference evidence="1" key="1">
    <citation type="journal article" date="2023" name="Mol. Phylogenet. Evol.">
        <title>Genome-scale phylogeny and comparative genomics of the fungal order Sordariales.</title>
        <authorList>
            <person name="Hensen N."/>
            <person name="Bonometti L."/>
            <person name="Westerberg I."/>
            <person name="Brannstrom I.O."/>
            <person name="Guillou S."/>
            <person name="Cros-Aarteil S."/>
            <person name="Calhoun S."/>
            <person name="Haridas S."/>
            <person name="Kuo A."/>
            <person name="Mondo S."/>
            <person name="Pangilinan J."/>
            <person name="Riley R."/>
            <person name="LaButti K."/>
            <person name="Andreopoulos B."/>
            <person name="Lipzen A."/>
            <person name="Chen C."/>
            <person name="Yan M."/>
            <person name="Daum C."/>
            <person name="Ng V."/>
            <person name="Clum A."/>
            <person name="Steindorff A."/>
            <person name="Ohm R.A."/>
            <person name="Martin F."/>
            <person name="Silar P."/>
            <person name="Natvig D.O."/>
            <person name="Lalanne C."/>
            <person name="Gautier V."/>
            <person name="Ament-Velasquez S.L."/>
            <person name="Kruys A."/>
            <person name="Hutchinson M.I."/>
            <person name="Powell A.J."/>
            <person name="Barry K."/>
            <person name="Miller A.N."/>
            <person name="Grigoriev I.V."/>
            <person name="Debuchy R."/>
            <person name="Gladieux P."/>
            <person name="Hiltunen Thoren M."/>
            <person name="Johannesson H."/>
        </authorList>
    </citation>
    <scope>NUCLEOTIDE SEQUENCE</scope>
    <source>
        <strain evidence="1">CBS 958.72</strain>
    </source>
</reference>
<protein>
    <submittedName>
        <fullName evidence="1">Uncharacterized protein</fullName>
    </submittedName>
</protein>
<evidence type="ECO:0000313" key="2">
    <source>
        <dbReference type="Proteomes" id="UP001287356"/>
    </source>
</evidence>
<dbReference type="AlphaFoldDB" id="A0AAE0JVB1"/>
<gene>
    <name evidence="1" type="ORF">B0T24DRAFT_638868</name>
</gene>
<evidence type="ECO:0000313" key="1">
    <source>
        <dbReference type="EMBL" id="KAK3364999.1"/>
    </source>
</evidence>
<proteinExistence type="predicted"/>
<keyword evidence="2" id="KW-1185">Reference proteome</keyword>
<accession>A0AAE0JVB1</accession>
<comment type="caution">
    <text evidence="1">The sequence shown here is derived from an EMBL/GenBank/DDBJ whole genome shotgun (WGS) entry which is preliminary data.</text>
</comment>
<name>A0AAE0JVB1_9PEZI</name>
<reference evidence="1" key="2">
    <citation type="submission" date="2023-06" db="EMBL/GenBank/DDBJ databases">
        <authorList>
            <consortium name="Lawrence Berkeley National Laboratory"/>
            <person name="Haridas S."/>
            <person name="Hensen N."/>
            <person name="Bonometti L."/>
            <person name="Westerberg I."/>
            <person name="Brannstrom I.O."/>
            <person name="Guillou S."/>
            <person name="Cros-Aarteil S."/>
            <person name="Calhoun S."/>
            <person name="Kuo A."/>
            <person name="Mondo S."/>
            <person name="Pangilinan J."/>
            <person name="Riley R."/>
            <person name="Labutti K."/>
            <person name="Andreopoulos B."/>
            <person name="Lipzen A."/>
            <person name="Chen C."/>
            <person name="Yanf M."/>
            <person name="Daum C."/>
            <person name="Ng V."/>
            <person name="Clum A."/>
            <person name="Steindorff A."/>
            <person name="Ohm R."/>
            <person name="Martin F."/>
            <person name="Silar P."/>
            <person name="Natvig D."/>
            <person name="Lalanne C."/>
            <person name="Gautier V."/>
            <person name="Ament-Velasquez S.L."/>
            <person name="Kruys A."/>
            <person name="Hutchinson M.I."/>
            <person name="Powell A.J."/>
            <person name="Barry K."/>
            <person name="Miller A.N."/>
            <person name="Grigoriev I.V."/>
            <person name="Debuchy R."/>
            <person name="Gladieux P."/>
            <person name="Thoren M.H."/>
            <person name="Johannesson H."/>
        </authorList>
    </citation>
    <scope>NUCLEOTIDE SEQUENCE</scope>
    <source>
        <strain evidence="1">CBS 958.72</strain>
    </source>
</reference>
<dbReference type="Proteomes" id="UP001287356">
    <property type="component" value="Unassembled WGS sequence"/>
</dbReference>
<dbReference type="EMBL" id="JAULSN010000009">
    <property type="protein sequence ID" value="KAK3364999.1"/>
    <property type="molecule type" value="Genomic_DNA"/>
</dbReference>